<dbReference type="Proteomes" id="UP000008549">
    <property type="component" value="Unassembled WGS sequence"/>
</dbReference>
<dbReference type="HOGENOM" id="CLU_029072_2_0_1"/>
<reference evidence="7 8" key="2">
    <citation type="journal article" date="2011" name="PLoS Genet.">
        <title>Caenorhabditis briggsae recombinant inbred line genotypes reveal inter-strain incompatibility and the evolution of recombination.</title>
        <authorList>
            <person name="Ross J.A."/>
            <person name="Koboldt D.C."/>
            <person name="Staisch J.E."/>
            <person name="Chamberlin H.M."/>
            <person name="Gupta B.P."/>
            <person name="Miller R.D."/>
            <person name="Baird S.E."/>
            <person name="Haag E.S."/>
        </authorList>
    </citation>
    <scope>NUCLEOTIDE SEQUENCE [LARGE SCALE GENOMIC DNA]</scope>
    <source>
        <strain evidence="7 8">AF16</strain>
    </source>
</reference>
<keyword evidence="2 4" id="KW-0378">Hydrolase</keyword>
<dbReference type="InterPro" id="IPR036457">
    <property type="entry name" value="PPM-type-like_dom_sf"/>
</dbReference>
<evidence type="ECO:0000256" key="5">
    <source>
        <dbReference type="SAM" id="MobiDB-lite"/>
    </source>
</evidence>
<dbReference type="Gene3D" id="3.60.40.10">
    <property type="entry name" value="PPM-type phosphatase domain"/>
    <property type="match status" value="1"/>
</dbReference>
<dbReference type="SMART" id="SM00332">
    <property type="entry name" value="PP2Cc"/>
    <property type="match status" value="1"/>
</dbReference>
<dbReference type="AlphaFoldDB" id="A8X0I3"/>
<feature type="region of interest" description="Disordered" evidence="5">
    <location>
        <begin position="11"/>
        <end position="30"/>
    </location>
</feature>
<dbReference type="PROSITE" id="PS01032">
    <property type="entry name" value="PPM_1"/>
    <property type="match status" value="1"/>
</dbReference>
<keyword evidence="8" id="KW-1185">Reference proteome</keyword>
<dbReference type="CDD" id="cd00143">
    <property type="entry name" value="PP2Cc"/>
    <property type="match status" value="1"/>
</dbReference>
<dbReference type="FunCoup" id="A8X0I3">
    <property type="interactions" value="1835"/>
</dbReference>
<evidence type="ECO:0000256" key="3">
    <source>
        <dbReference type="ARBA" id="ARBA00022912"/>
    </source>
</evidence>
<dbReference type="GO" id="GO:0005739">
    <property type="term" value="C:mitochondrion"/>
    <property type="evidence" value="ECO:0000318"/>
    <property type="project" value="GO_Central"/>
</dbReference>
<reference evidence="7 8" key="1">
    <citation type="journal article" date="2003" name="PLoS Biol.">
        <title>The genome sequence of Caenorhabditis briggsae: a platform for comparative genomics.</title>
        <authorList>
            <person name="Stein L.D."/>
            <person name="Bao Z."/>
            <person name="Blasiar D."/>
            <person name="Blumenthal T."/>
            <person name="Brent M.R."/>
            <person name="Chen N."/>
            <person name="Chinwalla A."/>
            <person name="Clarke L."/>
            <person name="Clee C."/>
            <person name="Coghlan A."/>
            <person name="Coulson A."/>
            <person name="D'Eustachio P."/>
            <person name="Fitch D.H."/>
            <person name="Fulton L.A."/>
            <person name="Fulton R.E."/>
            <person name="Griffiths-Jones S."/>
            <person name="Harris T.W."/>
            <person name="Hillier L.W."/>
            <person name="Kamath R."/>
            <person name="Kuwabara P.E."/>
            <person name="Mardis E.R."/>
            <person name="Marra M.A."/>
            <person name="Miner T.L."/>
            <person name="Minx P."/>
            <person name="Mullikin J.C."/>
            <person name="Plumb R.W."/>
            <person name="Rogers J."/>
            <person name="Schein J.E."/>
            <person name="Sohrmann M."/>
            <person name="Spieth J."/>
            <person name="Stajich J.E."/>
            <person name="Wei C."/>
            <person name="Willey D."/>
            <person name="Wilson R.K."/>
            <person name="Durbin R."/>
            <person name="Waterston R.H."/>
        </authorList>
    </citation>
    <scope>NUCLEOTIDE SEQUENCE [LARGE SCALE GENOMIC DNA]</scope>
    <source>
        <strain evidence="7 8">AF16</strain>
    </source>
</reference>
<comment type="similarity">
    <text evidence="4">Belongs to the PP2C family.</text>
</comment>
<evidence type="ECO:0000313" key="7">
    <source>
        <dbReference type="EMBL" id="CAP26143.2"/>
    </source>
</evidence>
<feature type="region of interest" description="Disordered" evidence="5">
    <location>
        <begin position="142"/>
        <end position="169"/>
    </location>
</feature>
<dbReference type="InterPro" id="IPR001932">
    <property type="entry name" value="PPM-type_phosphatase-like_dom"/>
</dbReference>
<dbReference type="Pfam" id="PF00481">
    <property type="entry name" value="PP2C"/>
    <property type="match status" value="2"/>
</dbReference>
<dbReference type="STRING" id="6238.A8X0I3"/>
<dbReference type="OMA" id="ECDLRPP"/>
<feature type="domain" description="PPM-type phosphatase" evidence="6">
    <location>
        <begin position="153"/>
        <end position="527"/>
    </location>
</feature>
<protein>
    <submittedName>
        <fullName evidence="7">Protein CBG06262</fullName>
    </submittedName>
</protein>
<evidence type="ECO:0000256" key="1">
    <source>
        <dbReference type="ARBA" id="ARBA00022723"/>
    </source>
</evidence>
<dbReference type="PANTHER" id="PTHR13832">
    <property type="entry name" value="PROTEIN PHOSPHATASE 2C"/>
    <property type="match status" value="1"/>
</dbReference>
<dbReference type="SUPFAM" id="SSF81606">
    <property type="entry name" value="PP2C-like"/>
    <property type="match status" value="1"/>
</dbReference>
<keyword evidence="3 4" id="KW-0904">Protein phosphatase</keyword>
<dbReference type="InterPro" id="IPR000222">
    <property type="entry name" value="PP2C_BS"/>
</dbReference>
<feature type="compositionally biased region" description="Low complexity" evidence="5">
    <location>
        <begin position="11"/>
        <end position="25"/>
    </location>
</feature>
<dbReference type="InParanoid" id="A8X0I3"/>
<evidence type="ECO:0000313" key="8">
    <source>
        <dbReference type="Proteomes" id="UP000008549"/>
    </source>
</evidence>
<dbReference type="GO" id="GO:0046872">
    <property type="term" value="F:metal ion binding"/>
    <property type="evidence" value="ECO:0007669"/>
    <property type="project" value="UniProtKB-KW"/>
</dbReference>
<dbReference type="EMBL" id="HE600986">
    <property type="protein sequence ID" value="CAP26143.2"/>
    <property type="molecule type" value="Genomic_DNA"/>
</dbReference>
<name>A8X0I3_CAEBR</name>
<gene>
    <name evidence="9" type="primary">ppm-1.h</name>
    <name evidence="7 9" type="ORF">CBG06262</name>
    <name evidence="7" type="ORF">CBG_06262</name>
</gene>
<proteinExistence type="inferred from homology"/>
<dbReference type="InterPro" id="IPR015655">
    <property type="entry name" value="PP2C"/>
</dbReference>
<dbReference type="PROSITE" id="PS51746">
    <property type="entry name" value="PPM_2"/>
    <property type="match status" value="1"/>
</dbReference>
<dbReference type="PANTHER" id="PTHR13832:SF354">
    <property type="entry name" value="GM14138P"/>
    <property type="match status" value="1"/>
</dbReference>
<evidence type="ECO:0000259" key="6">
    <source>
        <dbReference type="PROSITE" id="PS51746"/>
    </source>
</evidence>
<dbReference type="GO" id="GO:0004741">
    <property type="term" value="F:[pyruvate dehydrogenase (acetyl-transferring)]-phosphatase activity"/>
    <property type="evidence" value="ECO:0000318"/>
    <property type="project" value="GO_Central"/>
</dbReference>
<evidence type="ECO:0000313" key="9">
    <source>
        <dbReference type="WormBase" id="CBG06262"/>
    </source>
</evidence>
<sequence>MDIAARVMSVVRRTSTSEPSTSSDSNPQKVGKVMDVSDGAFIGGFIPYHSFVKNKVAAIVEKQRYPYTRPEFLYFSEEEITLSSDHTIRPVLCPRLPHRMPLYAGYAEVINAGKTIQNEDQASAKMLVLTQHQGAEMNGFSEEKKIESRSSNSAEIDDDPMLTPGGDESEKSTIFSLRADAALFSLFDGHAGSAVAVVASKCLHEHVKSRLCEVLDTLLHLDRQENLNFGKHRSESSYSMSKMNEEDEARIRSEHLVKGALETAFLDMDEQISQDKQVWRLPGGCAVISILVFLGKLYVANAGDCRAVMVTSDGTKALSKDLTPASERKRLQELAYRNPELIGNSFSRLEYSKKLTKKDLKSRVLYRDWFMDGWAVKTVKECDLRPPLISESSRKRRLLNTIGVSRGFGDHHLLTVDERLSIKPFLSAVPDITVTHLRDMNVLTDKDVVIVASDGLWDVLSNEDAGLIVRSTLGSTDSADSSRYTQAAQDLVAAARGQQASPNLKRWVLNSGGHASYDDITVFVIPLKYCAAPPADLEEEEDDEMLDLE</sequence>
<evidence type="ECO:0000256" key="4">
    <source>
        <dbReference type="RuleBase" id="RU003465"/>
    </source>
</evidence>
<dbReference type="WormBase" id="CBG06262">
    <property type="protein sequence ID" value="CBP44970"/>
    <property type="gene ID" value="WBGene00028565"/>
    <property type="gene designation" value="Cbr-ppm-1.H"/>
</dbReference>
<accession>A8X0I3</accession>
<evidence type="ECO:0000256" key="2">
    <source>
        <dbReference type="ARBA" id="ARBA00022801"/>
    </source>
</evidence>
<keyword evidence="1" id="KW-0479">Metal-binding</keyword>
<organism evidence="7 8">
    <name type="scientific">Caenorhabditis briggsae</name>
    <dbReference type="NCBI Taxonomy" id="6238"/>
    <lineage>
        <taxon>Eukaryota</taxon>
        <taxon>Metazoa</taxon>
        <taxon>Ecdysozoa</taxon>
        <taxon>Nematoda</taxon>
        <taxon>Chromadorea</taxon>
        <taxon>Rhabditida</taxon>
        <taxon>Rhabditina</taxon>
        <taxon>Rhabditomorpha</taxon>
        <taxon>Rhabditoidea</taxon>
        <taxon>Rhabditidae</taxon>
        <taxon>Peloderinae</taxon>
        <taxon>Caenorhabditis</taxon>
    </lineage>
</organism>
<dbReference type="eggNOG" id="KOG1323">
    <property type="taxonomic scope" value="Eukaryota"/>
</dbReference>